<evidence type="ECO:0000256" key="2">
    <source>
        <dbReference type="SAM" id="Phobius"/>
    </source>
</evidence>
<feature type="transmembrane region" description="Helical" evidence="2">
    <location>
        <begin position="6"/>
        <end position="28"/>
    </location>
</feature>
<keyword evidence="2" id="KW-0472">Membrane</keyword>
<sequence>MDSPPFLLGYAVFLVLVLVAGLMGFGTSRDRRGPRNRRGSTRDDGGGMYVPTDAWSGHMADGHGGGHGDGGHSGDGGDGGAHGGGGDSGGGGGGGDGGGGGGD</sequence>
<feature type="region of interest" description="Disordered" evidence="1">
    <location>
        <begin position="26"/>
        <end position="103"/>
    </location>
</feature>
<keyword evidence="2" id="KW-0812">Transmembrane</keyword>
<reference evidence="3 4" key="1">
    <citation type="submission" date="2018-08" db="EMBL/GenBank/DDBJ databases">
        <title>Genome Sequence of Clavibacter michiganensis Subspecies type strains, and the Atypical Peach-Colored Strains Isolated from Tomato.</title>
        <authorList>
            <person name="Osdaghi E."/>
            <person name="Portier P."/>
            <person name="Briand M."/>
            <person name="Jacques M.-A."/>
        </authorList>
    </citation>
    <scope>NUCLEOTIDE SEQUENCE [LARGE SCALE GENOMIC DNA]</scope>
    <source>
        <strain evidence="3 4">CFBP 8216</strain>
    </source>
</reference>
<keyword evidence="2" id="KW-1133">Transmembrane helix</keyword>
<dbReference type="RefSeq" id="WP_119373602.1">
    <property type="nucleotide sequence ID" value="NZ_CP040792.1"/>
</dbReference>
<evidence type="ECO:0000313" key="3">
    <source>
        <dbReference type="EMBL" id="RII90013.1"/>
    </source>
</evidence>
<gene>
    <name evidence="3" type="ORF">DZF98_12820</name>
</gene>
<accession>A0ABX9N2S4</accession>
<comment type="caution">
    <text evidence="3">The sequence shown here is derived from an EMBL/GenBank/DDBJ whole genome shotgun (WGS) entry which is preliminary data.</text>
</comment>
<feature type="compositionally biased region" description="Basic and acidic residues" evidence="1">
    <location>
        <begin position="60"/>
        <end position="72"/>
    </location>
</feature>
<dbReference type="Proteomes" id="UP000265355">
    <property type="component" value="Unassembled WGS sequence"/>
</dbReference>
<evidence type="ECO:0000256" key="1">
    <source>
        <dbReference type="SAM" id="MobiDB-lite"/>
    </source>
</evidence>
<proteinExistence type="predicted"/>
<keyword evidence="4" id="KW-1185">Reference proteome</keyword>
<protein>
    <submittedName>
        <fullName evidence="3">Uncharacterized protein</fullName>
    </submittedName>
</protein>
<dbReference type="EMBL" id="QWEE01000282">
    <property type="protein sequence ID" value="RII90013.1"/>
    <property type="molecule type" value="Genomic_DNA"/>
</dbReference>
<organism evidence="3 4">
    <name type="scientific">Clavibacter californiensis</name>
    <dbReference type="NCBI Taxonomy" id="1401995"/>
    <lineage>
        <taxon>Bacteria</taxon>
        <taxon>Bacillati</taxon>
        <taxon>Actinomycetota</taxon>
        <taxon>Actinomycetes</taxon>
        <taxon>Micrococcales</taxon>
        <taxon>Microbacteriaceae</taxon>
        <taxon>Clavibacter</taxon>
    </lineage>
</organism>
<evidence type="ECO:0000313" key="4">
    <source>
        <dbReference type="Proteomes" id="UP000265355"/>
    </source>
</evidence>
<name>A0ABX9N2S4_9MICO</name>
<feature type="compositionally biased region" description="Gly residues" evidence="1">
    <location>
        <begin position="73"/>
        <end position="103"/>
    </location>
</feature>